<name>A0AAD7LTA6_QUISA</name>
<organism evidence="1 2">
    <name type="scientific">Quillaja saponaria</name>
    <name type="common">Soap bark tree</name>
    <dbReference type="NCBI Taxonomy" id="32244"/>
    <lineage>
        <taxon>Eukaryota</taxon>
        <taxon>Viridiplantae</taxon>
        <taxon>Streptophyta</taxon>
        <taxon>Embryophyta</taxon>
        <taxon>Tracheophyta</taxon>
        <taxon>Spermatophyta</taxon>
        <taxon>Magnoliopsida</taxon>
        <taxon>eudicotyledons</taxon>
        <taxon>Gunneridae</taxon>
        <taxon>Pentapetalae</taxon>
        <taxon>rosids</taxon>
        <taxon>fabids</taxon>
        <taxon>Fabales</taxon>
        <taxon>Quillajaceae</taxon>
        <taxon>Quillaja</taxon>
    </lineage>
</organism>
<proteinExistence type="predicted"/>
<dbReference type="KEGG" id="qsa:O6P43_013713"/>
<dbReference type="Proteomes" id="UP001163823">
    <property type="component" value="Chromosome 6"/>
</dbReference>
<evidence type="ECO:0000313" key="1">
    <source>
        <dbReference type="EMBL" id="KAJ7963813.1"/>
    </source>
</evidence>
<keyword evidence="2" id="KW-1185">Reference proteome</keyword>
<sequence length="69" mass="7772">MAVVDFFSSLPHVEDNGNPRNPKFPSNESLENVLNCFPRGISPLSLFHERSNPSRLLKFPMKCGIEPES</sequence>
<dbReference type="EMBL" id="JARAOO010000006">
    <property type="protein sequence ID" value="KAJ7963813.1"/>
    <property type="molecule type" value="Genomic_DNA"/>
</dbReference>
<reference evidence="1" key="1">
    <citation type="journal article" date="2023" name="Science">
        <title>Elucidation of the pathway for biosynthesis of saponin adjuvants from the soapbark tree.</title>
        <authorList>
            <person name="Reed J."/>
            <person name="Orme A."/>
            <person name="El-Demerdash A."/>
            <person name="Owen C."/>
            <person name="Martin L.B.B."/>
            <person name="Misra R.C."/>
            <person name="Kikuchi S."/>
            <person name="Rejzek M."/>
            <person name="Martin A.C."/>
            <person name="Harkess A."/>
            <person name="Leebens-Mack J."/>
            <person name="Louveau T."/>
            <person name="Stephenson M.J."/>
            <person name="Osbourn A."/>
        </authorList>
    </citation>
    <scope>NUCLEOTIDE SEQUENCE</scope>
    <source>
        <strain evidence="1">S10</strain>
    </source>
</reference>
<dbReference type="AlphaFoldDB" id="A0AAD7LTA6"/>
<comment type="caution">
    <text evidence="1">The sequence shown here is derived from an EMBL/GenBank/DDBJ whole genome shotgun (WGS) entry which is preliminary data.</text>
</comment>
<accession>A0AAD7LTA6</accession>
<gene>
    <name evidence="1" type="ORF">O6P43_013713</name>
</gene>
<evidence type="ECO:0000313" key="2">
    <source>
        <dbReference type="Proteomes" id="UP001163823"/>
    </source>
</evidence>
<protein>
    <submittedName>
        <fullName evidence="1">Uncharacterized protein</fullName>
    </submittedName>
</protein>